<reference evidence="1 2" key="1">
    <citation type="submission" date="2020-08" db="EMBL/GenBank/DDBJ databases">
        <title>Croceimicrobium hydrocarbonivorans gen. nov., sp. nov., a novel marine bacterium isolated from a bacterial consortium that degrades polyethylene terephthalate.</title>
        <authorList>
            <person name="Liu R."/>
        </authorList>
    </citation>
    <scope>NUCLEOTIDE SEQUENCE [LARGE SCALE GENOMIC DNA]</scope>
    <source>
        <strain evidence="1 2">A20-9</strain>
    </source>
</reference>
<dbReference type="KEGG" id="chyd:H4K34_01135"/>
<sequence length="162" mass="18024">MRGFSSLALIGILFLGACGSKKSTSQEKAVPSSAVPQSKIKMQDLEPYEIQGDVAIACMELEKASEHSDSNLRMVVIQDLKNFDGCLVVQFQYSGCSSTEAHLRWISTDTNNHQLALYVDNPGDCEMLIEERWHFDLQVLGPNPNDMILEFKNDFSADFSAN</sequence>
<dbReference type="Proteomes" id="UP000516305">
    <property type="component" value="Chromosome"/>
</dbReference>
<evidence type="ECO:0008006" key="3">
    <source>
        <dbReference type="Google" id="ProtNLM"/>
    </source>
</evidence>
<dbReference type="EMBL" id="CP060139">
    <property type="protein sequence ID" value="QNR24476.1"/>
    <property type="molecule type" value="Genomic_DNA"/>
</dbReference>
<name>A0A7H0VFH8_9FLAO</name>
<organism evidence="1 2">
    <name type="scientific">Croceimicrobium hydrocarbonivorans</name>
    <dbReference type="NCBI Taxonomy" id="2761580"/>
    <lineage>
        <taxon>Bacteria</taxon>
        <taxon>Pseudomonadati</taxon>
        <taxon>Bacteroidota</taxon>
        <taxon>Flavobacteriia</taxon>
        <taxon>Flavobacteriales</taxon>
        <taxon>Owenweeksiaceae</taxon>
        <taxon>Croceimicrobium</taxon>
    </lineage>
</organism>
<dbReference type="PROSITE" id="PS51257">
    <property type="entry name" value="PROKAR_LIPOPROTEIN"/>
    <property type="match status" value="1"/>
</dbReference>
<keyword evidence="2" id="KW-1185">Reference proteome</keyword>
<evidence type="ECO:0000313" key="2">
    <source>
        <dbReference type="Proteomes" id="UP000516305"/>
    </source>
</evidence>
<dbReference type="AlphaFoldDB" id="A0A7H0VFH8"/>
<evidence type="ECO:0000313" key="1">
    <source>
        <dbReference type="EMBL" id="QNR24476.1"/>
    </source>
</evidence>
<dbReference type="RefSeq" id="WP_210759002.1">
    <property type="nucleotide sequence ID" value="NZ_CP060139.1"/>
</dbReference>
<gene>
    <name evidence="1" type="ORF">H4K34_01135</name>
</gene>
<proteinExistence type="predicted"/>
<accession>A0A7H0VFH8</accession>
<protein>
    <recommendedName>
        <fullName evidence="3">Lipoprotein</fullName>
    </recommendedName>
</protein>